<protein>
    <submittedName>
        <fullName evidence="2">AAA family ATPase</fullName>
    </submittedName>
</protein>
<accession>A0ABT9C340</accession>
<evidence type="ECO:0000313" key="2">
    <source>
        <dbReference type="EMBL" id="MDO7899213.1"/>
    </source>
</evidence>
<dbReference type="Proteomes" id="UP001228019">
    <property type="component" value="Unassembled WGS sequence"/>
</dbReference>
<comment type="caution">
    <text evidence="2">The sequence shown here is derived from an EMBL/GenBank/DDBJ whole genome shotgun (WGS) entry which is preliminary data.</text>
</comment>
<reference evidence="2 3" key="1">
    <citation type="submission" date="2023-07" db="EMBL/GenBank/DDBJ databases">
        <title>Identification of four novel Pseudomonas species associated with bacterial leaf spot of cucurbits.</title>
        <authorList>
            <person name="Fullem K.R."/>
        </authorList>
    </citation>
    <scope>NUCLEOTIDE SEQUENCE [LARGE SCALE GENOMIC DNA]</scope>
    <source>
        <strain evidence="2 3">K18</strain>
    </source>
</reference>
<keyword evidence="3" id="KW-1185">Reference proteome</keyword>
<feature type="domain" description="Rad50/SbcC-type AAA" evidence="1">
    <location>
        <begin position="6"/>
        <end position="47"/>
    </location>
</feature>
<dbReference type="SUPFAM" id="SSF52540">
    <property type="entry name" value="P-loop containing nucleoside triphosphate hydrolases"/>
    <property type="match status" value="1"/>
</dbReference>
<dbReference type="InterPro" id="IPR038729">
    <property type="entry name" value="Rad50/SbcC_AAA"/>
</dbReference>
<name>A0ABT9C340_9PSED</name>
<evidence type="ECO:0000259" key="1">
    <source>
        <dbReference type="Pfam" id="PF13476"/>
    </source>
</evidence>
<dbReference type="InterPro" id="IPR027417">
    <property type="entry name" value="P-loop_NTPase"/>
</dbReference>
<evidence type="ECO:0000313" key="3">
    <source>
        <dbReference type="Proteomes" id="UP001228019"/>
    </source>
</evidence>
<dbReference type="Gene3D" id="3.40.50.300">
    <property type="entry name" value="P-loop containing nucleotide triphosphate hydrolases"/>
    <property type="match status" value="1"/>
</dbReference>
<dbReference type="Pfam" id="PF13476">
    <property type="entry name" value="AAA_23"/>
    <property type="match status" value="1"/>
</dbReference>
<dbReference type="RefSeq" id="WP_304556006.1">
    <property type="nucleotide sequence ID" value="NZ_JAUQOP010000035.1"/>
</dbReference>
<proteinExistence type="predicted"/>
<dbReference type="EMBL" id="JAUQOP010000035">
    <property type="protein sequence ID" value="MDO7899213.1"/>
    <property type="molecule type" value="Genomic_DNA"/>
</dbReference>
<gene>
    <name evidence="2" type="ORF">Q6A48_20205</name>
</gene>
<organism evidence="2 3">
    <name type="scientific">Pseudomonas citrulli</name>
    <dbReference type="NCBI Taxonomy" id="3064347"/>
    <lineage>
        <taxon>Bacteria</taxon>
        <taxon>Pseudomonadati</taxon>
        <taxon>Pseudomonadota</taxon>
        <taxon>Gammaproteobacteria</taxon>
        <taxon>Pseudomonadales</taxon>
        <taxon>Pseudomonadaceae</taxon>
        <taxon>Pseudomonas</taxon>
    </lineage>
</organism>
<sequence length="56" mass="6328">MINLNKITLKNFKVFGDEPYTINFEDNTLVLLDGPNGYGKTSVFDAIECKRSMNPT</sequence>